<evidence type="ECO:0000256" key="12">
    <source>
        <dbReference type="ARBA" id="ARBA00060817"/>
    </source>
</evidence>
<name>A0A5N4DUR7_CAMDR</name>
<dbReference type="Gene3D" id="2.30.42.10">
    <property type="match status" value="1"/>
</dbReference>
<evidence type="ECO:0000256" key="5">
    <source>
        <dbReference type="ARBA" id="ARBA00022475"/>
    </source>
</evidence>
<evidence type="ECO:0000256" key="3">
    <source>
        <dbReference type="ARBA" id="ARBA00004413"/>
    </source>
</evidence>
<dbReference type="SUPFAM" id="SSF50156">
    <property type="entry name" value="PDZ domain-like"/>
    <property type="match status" value="1"/>
</dbReference>
<dbReference type="GO" id="GO:0032287">
    <property type="term" value="P:peripheral nervous system myelin maintenance"/>
    <property type="evidence" value="ECO:0007669"/>
    <property type="project" value="TreeGrafter"/>
</dbReference>
<evidence type="ECO:0000256" key="11">
    <source>
        <dbReference type="ARBA" id="ARBA00023242"/>
    </source>
</evidence>
<evidence type="ECO:0000256" key="7">
    <source>
        <dbReference type="ARBA" id="ARBA00022553"/>
    </source>
</evidence>
<evidence type="ECO:0000256" key="8">
    <source>
        <dbReference type="ARBA" id="ARBA00022737"/>
    </source>
</evidence>
<dbReference type="GO" id="GO:0043484">
    <property type="term" value="P:regulation of RNA splicing"/>
    <property type="evidence" value="ECO:0007669"/>
    <property type="project" value="TreeGrafter"/>
</dbReference>
<dbReference type="FunFam" id="2.30.42.10:FF:000149">
    <property type="entry name" value="Periaxin"/>
    <property type="match status" value="1"/>
</dbReference>
<organism evidence="17 18">
    <name type="scientific">Camelus dromedarius</name>
    <name type="common">Dromedary</name>
    <name type="synonym">Arabian camel</name>
    <dbReference type="NCBI Taxonomy" id="9838"/>
    <lineage>
        <taxon>Eukaryota</taxon>
        <taxon>Metazoa</taxon>
        <taxon>Chordata</taxon>
        <taxon>Craniata</taxon>
        <taxon>Vertebrata</taxon>
        <taxon>Euteleostomi</taxon>
        <taxon>Mammalia</taxon>
        <taxon>Eutheria</taxon>
        <taxon>Laurasiatheria</taxon>
        <taxon>Artiodactyla</taxon>
        <taxon>Tylopoda</taxon>
        <taxon>Camelidae</taxon>
        <taxon>Camelus</taxon>
    </lineage>
</organism>
<keyword evidence="6" id="KW-0963">Cytoplasm</keyword>
<dbReference type="GO" id="GO:0005737">
    <property type="term" value="C:cytoplasm"/>
    <property type="evidence" value="ECO:0007669"/>
    <property type="project" value="UniProtKB-SubCell"/>
</dbReference>
<accession>A0A5N4DUR7</accession>
<comment type="similarity">
    <text evidence="12">Belongs to the periaxin family.</text>
</comment>
<sequence length="235" mass="25032">MLTLFFLEPGIQEAQGAGGDPEAARPQRKGTRPTDDCAASQAGLRLGGGAGAQAAAQRQLLHAELKLVLQQKGERKQEPGAQVTPSSAMEARSRSAEELRRAELVEIIVETEAQTGVSGINVAGGGKEGIFIRDLREDSPAARSLSLQEGDQLLSARVFFDNFKYEDALRLLQCAEPYKVSFCLKRTVPTGDLALRPGTVAGYEIKGPRAKVAKLVRVLSPVLALDCPSNPVSAP</sequence>
<feature type="region of interest" description="Disordered" evidence="15">
    <location>
        <begin position="71"/>
        <end position="92"/>
    </location>
</feature>
<comment type="subcellular location">
    <subcellularLocation>
        <location evidence="2">Cell junction</location>
    </subcellularLocation>
    <subcellularLocation>
        <location evidence="3">Cell membrane</location>
        <topology evidence="3">Peripheral membrane protein</topology>
        <orientation evidence="3">Cytoplasmic side</orientation>
    </subcellularLocation>
    <subcellularLocation>
        <location evidence="4">Cytoplasm</location>
    </subcellularLocation>
    <subcellularLocation>
        <location evidence="1">Nucleus</location>
    </subcellularLocation>
</comment>
<evidence type="ECO:0000256" key="9">
    <source>
        <dbReference type="ARBA" id="ARBA00022949"/>
    </source>
</evidence>
<evidence type="ECO:0000313" key="18">
    <source>
        <dbReference type="Proteomes" id="UP000299084"/>
    </source>
</evidence>
<evidence type="ECO:0000256" key="4">
    <source>
        <dbReference type="ARBA" id="ARBA00004496"/>
    </source>
</evidence>
<dbReference type="InterPro" id="IPR052082">
    <property type="entry name" value="Myelin_sheath_structural"/>
</dbReference>
<keyword evidence="18" id="KW-1185">Reference proteome</keyword>
<gene>
    <name evidence="17" type="primary">Periaxin</name>
    <name evidence="17" type="ORF">Cadr_000011724</name>
</gene>
<dbReference type="PROSITE" id="PS50106">
    <property type="entry name" value="PDZ"/>
    <property type="match status" value="1"/>
</dbReference>
<dbReference type="PANTHER" id="PTHR23348">
    <property type="entry name" value="PERIAXIN/AHNAK"/>
    <property type="match status" value="1"/>
</dbReference>
<evidence type="ECO:0000256" key="2">
    <source>
        <dbReference type="ARBA" id="ARBA00004282"/>
    </source>
</evidence>
<feature type="domain" description="PDZ" evidence="16">
    <location>
        <begin position="104"/>
        <end position="173"/>
    </location>
</feature>
<proteinExistence type="inferred from homology"/>
<evidence type="ECO:0000256" key="14">
    <source>
        <dbReference type="ARBA" id="ARBA00067259"/>
    </source>
</evidence>
<dbReference type="SMART" id="SM00228">
    <property type="entry name" value="PDZ"/>
    <property type="match status" value="1"/>
</dbReference>
<evidence type="ECO:0000256" key="1">
    <source>
        <dbReference type="ARBA" id="ARBA00004123"/>
    </source>
</evidence>
<dbReference type="Pfam" id="PF00595">
    <property type="entry name" value="PDZ"/>
    <property type="match status" value="1"/>
</dbReference>
<keyword evidence="9" id="KW-0965">Cell junction</keyword>
<dbReference type="GO" id="GO:0005634">
    <property type="term" value="C:nucleus"/>
    <property type="evidence" value="ECO:0007669"/>
    <property type="project" value="UniProtKB-SubCell"/>
</dbReference>
<dbReference type="GO" id="GO:0005886">
    <property type="term" value="C:plasma membrane"/>
    <property type="evidence" value="ECO:0007669"/>
    <property type="project" value="UniProtKB-SubCell"/>
</dbReference>
<keyword evidence="8" id="KW-0677">Repeat</keyword>
<keyword evidence="10" id="KW-0472">Membrane</keyword>
<dbReference type="EMBL" id="JWIN03000009">
    <property type="protein sequence ID" value="KAB1274797.1"/>
    <property type="molecule type" value="Genomic_DNA"/>
</dbReference>
<dbReference type="InterPro" id="IPR036034">
    <property type="entry name" value="PDZ_sf"/>
</dbReference>
<dbReference type="CDD" id="cd00136">
    <property type="entry name" value="PDZ_canonical"/>
    <property type="match status" value="1"/>
</dbReference>
<keyword evidence="5" id="KW-1003">Cell membrane</keyword>
<dbReference type="PANTHER" id="PTHR23348:SF42">
    <property type="entry name" value="PERIAXIN"/>
    <property type="match status" value="1"/>
</dbReference>
<evidence type="ECO:0000256" key="10">
    <source>
        <dbReference type="ARBA" id="ARBA00023136"/>
    </source>
</evidence>
<dbReference type="InterPro" id="IPR001478">
    <property type="entry name" value="PDZ"/>
</dbReference>
<evidence type="ECO:0000259" key="16">
    <source>
        <dbReference type="PROSITE" id="PS50106"/>
    </source>
</evidence>
<dbReference type="AlphaFoldDB" id="A0A5N4DUR7"/>
<keyword evidence="7" id="KW-0597">Phosphoprotein</keyword>
<evidence type="ECO:0000256" key="6">
    <source>
        <dbReference type="ARBA" id="ARBA00022490"/>
    </source>
</evidence>
<dbReference type="GO" id="GO:0070161">
    <property type="term" value="C:anchoring junction"/>
    <property type="evidence" value="ECO:0007669"/>
    <property type="project" value="UniProtKB-SubCell"/>
</dbReference>
<evidence type="ECO:0000256" key="15">
    <source>
        <dbReference type="SAM" id="MobiDB-lite"/>
    </source>
</evidence>
<evidence type="ECO:0000313" key="17">
    <source>
        <dbReference type="EMBL" id="KAB1274797.1"/>
    </source>
</evidence>
<comment type="subunit">
    <text evidence="13">Homodimer (via PDZ domain). Interacts with SCN10A. Found in a complex with SCN10A. Interacts with DRP2. Identified in a dystroglycan complex that contains at least PRX, DRP2, UTRN, DMD and DAG1. Detected in a complex composed of at least EZR, AHNAK, PPL and PRX. Identified in a complex with EZR, AHNAK, BFSP1, BFSP2, ANK2, PLEC, VIM and spectrin.</text>
</comment>
<evidence type="ECO:0000256" key="13">
    <source>
        <dbReference type="ARBA" id="ARBA00065379"/>
    </source>
</evidence>
<reference evidence="17 18" key="1">
    <citation type="journal article" date="2019" name="Mol. Ecol. Resour.">
        <title>Improving Illumina assemblies with Hi-C and long reads: an example with the North African dromedary.</title>
        <authorList>
            <person name="Elbers J.P."/>
            <person name="Rogers M.F."/>
            <person name="Perelman P.L."/>
            <person name="Proskuryakova A.A."/>
            <person name="Serdyukova N.A."/>
            <person name="Johnson W.E."/>
            <person name="Horin P."/>
            <person name="Corander J."/>
            <person name="Murphy D."/>
            <person name="Burger P.A."/>
        </authorList>
    </citation>
    <scope>NUCLEOTIDE SEQUENCE [LARGE SCALE GENOMIC DNA]</scope>
    <source>
        <strain evidence="17">Drom800</strain>
        <tissue evidence="17">Blood</tissue>
    </source>
</reference>
<dbReference type="Proteomes" id="UP000299084">
    <property type="component" value="Unassembled WGS sequence"/>
</dbReference>
<protein>
    <recommendedName>
        <fullName evidence="14">Periaxin</fullName>
    </recommendedName>
</protein>
<comment type="caution">
    <text evidence="17">The sequence shown here is derived from an EMBL/GenBank/DDBJ whole genome shotgun (WGS) entry which is preliminary data.</text>
</comment>
<feature type="region of interest" description="Disordered" evidence="15">
    <location>
        <begin position="8"/>
        <end position="43"/>
    </location>
</feature>
<keyword evidence="11" id="KW-0539">Nucleus</keyword>